<accession>A0A6H9Y880</accession>
<dbReference type="Gene3D" id="2.60.120.560">
    <property type="entry name" value="Exo-inulinase, domain 1"/>
    <property type="match status" value="1"/>
</dbReference>
<dbReference type="OrthoDB" id="8434516at2"/>
<reference evidence="2 3" key="1">
    <citation type="submission" date="2019-09" db="EMBL/GenBank/DDBJ databases">
        <title>Actinomadura physcomitrii sp. nov., a novel actinomycete isolated from moss [Physcomitrium sphaericum (Ludw) Fuernr].</title>
        <authorList>
            <person name="Zhuang X."/>
            <person name="Liu C."/>
        </authorList>
    </citation>
    <scope>NUCLEOTIDE SEQUENCE [LARGE SCALE GENOMIC DNA]</scope>
    <source>
        <strain evidence="2 3">HMC1</strain>
    </source>
</reference>
<dbReference type="Pfam" id="PF06439">
    <property type="entry name" value="3keto-disac_hyd"/>
    <property type="match status" value="1"/>
</dbReference>
<dbReference type="RefSeq" id="WP_151571023.1">
    <property type="nucleotide sequence ID" value="NZ_WBMT01000036.1"/>
</dbReference>
<feature type="domain" description="3-keto-alpha-glucoside-1,2-lyase/3-keto-2-hydroxy-glucal hydratase" evidence="1">
    <location>
        <begin position="44"/>
        <end position="212"/>
    </location>
</feature>
<sequence>MPDRRWPLALALTGALTAVAVVVVPNYRKTNFVQWRDDTVHGPWRAVYDGHGRNGTREGVITMRPQASTSPTETHAGLIVSLTSYENVTFRLRARTVTQLRKVRPNPWESAWVIWHYTDDDHFYYLALKPNGWELGKRDPAYPGGQRFLATGLPAFALKRWYDIRVDQKNATMTVRADGRTLTTFTDAERPYTKGSVGLYTEDAEVEFRNISARG</sequence>
<dbReference type="InterPro" id="IPR010496">
    <property type="entry name" value="AL/BT2_dom"/>
</dbReference>
<comment type="caution">
    <text evidence="2">The sequence shown here is derived from an EMBL/GenBank/DDBJ whole genome shotgun (WGS) entry which is preliminary data.</text>
</comment>
<name>A0A6H9Y880_9ACTN</name>
<dbReference type="GO" id="GO:0016787">
    <property type="term" value="F:hydrolase activity"/>
    <property type="evidence" value="ECO:0007669"/>
    <property type="project" value="InterPro"/>
</dbReference>
<protein>
    <submittedName>
        <fullName evidence="2">DUF1080 domain-containing protein</fullName>
    </submittedName>
</protein>
<dbReference type="EMBL" id="WBMT01000036">
    <property type="protein sequence ID" value="KAB2339316.1"/>
    <property type="molecule type" value="Genomic_DNA"/>
</dbReference>
<dbReference type="Proteomes" id="UP000468735">
    <property type="component" value="Unassembled WGS sequence"/>
</dbReference>
<evidence type="ECO:0000313" key="3">
    <source>
        <dbReference type="Proteomes" id="UP000468735"/>
    </source>
</evidence>
<gene>
    <name evidence="2" type="ORF">F8566_48310</name>
</gene>
<evidence type="ECO:0000259" key="1">
    <source>
        <dbReference type="Pfam" id="PF06439"/>
    </source>
</evidence>
<dbReference type="AlphaFoldDB" id="A0A6H9Y880"/>
<proteinExistence type="predicted"/>
<evidence type="ECO:0000313" key="2">
    <source>
        <dbReference type="EMBL" id="KAB2339316.1"/>
    </source>
</evidence>
<keyword evidence="3" id="KW-1185">Reference proteome</keyword>
<organism evidence="2 3">
    <name type="scientific">Actinomadura rudentiformis</name>
    <dbReference type="NCBI Taxonomy" id="359158"/>
    <lineage>
        <taxon>Bacteria</taxon>
        <taxon>Bacillati</taxon>
        <taxon>Actinomycetota</taxon>
        <taxon>Actinomycetes</taxon>
        <taxon>Streptosporangiales</taxon>
        <taxon>Thermomonosporaceae</taxon>
        <taxon>Actinomadura</taxon>
    </lineage>
</organism>